<dbReference type="GO" id="GO:0071014">
    <property type="term" value="C:post-mRNA release spliceosomal complex"/>
    <property type="evidence" value="ECO:0000318"/>
    <property type="project" value="GO_Central"/>
</dbReference>
<reference evidence="2 4" key="2">
    <citation type="journal article" date="2014" name="BMC Genomics">
        <title>An improved genome release (version Mt4.0) for the model legume Medicago truncatula.</title>
        <authorList>
            <person name="Tang H."/>
            <person name="Krishnakumar V."/>
            <person name="Bidwell S."/>
            <person name="Rosen B."/>
            <person name="Chan A."/>
            <person name="Zhou S."/>
            <person name="Gentzbittel L."/>
            <person name="Childs K.L."/>
            <person name="Yandell M."/>
            <person name="Gundlach H."/>
            <person name="Mayer K.F."/>
            <person name="Schwartz D.C."/>
            <person name="Town C.D."/>
        </authorList>
    </citation>
    <scope>GENOME REANNOTATION</scope>
    <source>
        <strain evidence="3 4">cv. Jemalong A17</strain>
    </source>
</reference>
<dbReference type="STRING" id="3880.G7J5T4"/>
<proteinExistence type="inferred from homology"/>
<dbReference type="Proteomes" id="UP000002051">
    <property type="component" value="Chromosome 3"/>
</dbReference>
<evidence type="ECO:0000256" key="1">
    <source>
        <dbReference type="ARBA" id="ARBA00005595"/>
    </source>
</evidence>
<dbReference type="PANTHER" id="PTHR12111:SF2">
    <property type="entry name" value="SPLICING FACTOR YJU2B-RELATED"/>
    <property type="match status" value="1"/>
</dbReference>
<accession>G7J5T4</accession>
<dbReference type="HOGENOM" id="CLU_1374053_0_0_1"/>
<accession>A0A0C3VPF3</accession>
<dbReference type="GO" id="GO:0000398">
    <property type="term" value="P:mRNA splicing, via spliceosome"/>
    <property type="evidence" value="ECO:0007669"/>
    <property type="project" value="InterPro"/>
</dbReference>
<gene>
    <name evidence="2" type="ordered locus">MTR_3g101280</name>
</gene>
<reference evidence="3" key="3">
    <citation type="submission" date="2015-04" db="UniProtKB">
        <authorList>
            <consortium name="EnsemblPlants"/>
        </authorList>
    </citation>
    <scope>IDENTIFICATION</scope>
    <source>
        <strain evidence="3">cv. Jemalong A17</strain>
    </source>
</reference>
<evidence type="ECO:0000313" key="4">
    <source>
        <dbReference type="Proteomes" id="UP000002051"/>
    </source>
</evidence>
<dbReference type="InterPro" id="IPR007590">
    <property type="entry name" value="Saf4/Yju2"/>
</dbReference>
<protein>
    <submittedName>
        <fullName evidence="2">DUF572 family protein</fullName>
    </submittedName>
</protein>
<dbReference type="GO" id="GO:0008380">
    <property type="term" value="P:RNA splicing"/>
    <property type="evidence" value="ECO:0000318"/>
    <property type="project" value="GO_Central"/>
</dbReference>
<keyword evidence="4" id="KW-1185">Reference proteome</keyword>
<comment type="similarity">
    <text evidence="1">Belongs to the CWC16 family.</text>
</comment>
<evidence type="ECO:0000313" key="2">
    <source>
        <dbReference type="EMBL" id="AES73250.2"/>
    </source>
</evidence>
<dbReference type="PANTHER" id="PTHR12111">
    <property type="entry name" value="SPLICING FACTOR YJU2"/>
    <property type="match status" value="1"/>
</dbReference>
<evidence type="ECO:0000313" key="3">
    <source>
        <dbReference type="EnsemblPlants" id="AES73250"/>
    </source>
</evidence>
<dbReference type="EnsemblPlants" id="AES73250">
    <property type="protein sequence ID" value="AES73250"/>
    <property type="gene ID" value="MTR_3g101280"/>
</dbReference>
<dbReference type="AlphaFoldDB" id="G7J5T4"/>
<dbReference type="Pfam" id="PF04502">
    <property type="entry name" value="Saf4_Yju2"/>
    <property type="match status" value="1"/>
</dbReference>
<dbReference type="PaxDb" id="3880-AES73250"/>
<organism evidence="2 4">
    <name type="scientific">Medicago truncatula</name>
    <name type="common">Barrel medic</name>
    <name type="synonym">Medicago tribuloides</name>
    <dbReference type="NCBI Taxonomy" id="3880"/>
    <lineage>
        <taxon>Eukaryota</taxon>
        <taxon>Viridiplantae</taxon>
        <taxon>Streptophyta</taxon>
        <taxon>Embryophyta</taxon>
        <taxon>Tracheophyta</taxon>
        <taxon>Spermatophyta</taxon>
        <taxon>Magnoliopsida</taxon>
        <taxon>eudicotyledons</taxon>
        <taxon>Gunneridae</taxon>
        <taxon>Pentapetalae</taxon>
        <taxon>rosids</taxon>
        <taxon>fabids</taxon>
        <taxon>Fabales</taxon>
        <taxon>Fabaceae</taxon>
        <taxon>Papilionoideae</taxon>
        <taxon>50 kb inversion clade</taxon>
        <taxon>NPAAA clade</taxon>
        <taxon>Hologalegina</taxon>
        <taxon>IRL clade</taxon>
        <taxon>Trifolieae</taxon>
        <taxon>Medicago</taxon>
    </lineage>
</organism>
<name>G7J5T4_MEDTR</name>
<sequence length="199" mass="22499">MTPLLCAFLNQVKEKCFKSISQIGNNSFCCTFGSQQILLSCVTDELKWKLHESRQKSSKTFVRFEMPYNIWCGGCNSTTAKGVRFNAEKKQVGNYYSTKQNNASDFPSELDIFYGKHMLFKVEVVEGIDSSKSAVNQKDTDVIQVNDREKEDEQTPCSKVVWKRSAEKGVSDVTAYKLDGDESATESIKLKCVKLEPKN</sequence>
<dbReference type="GO" id="GO:0005684">
    <property type="term" value="C:U2-type spliceosomal complex"/>
    <property type="evidence" value="ECO:0000318"/>
    <property type="project" value="GO_Central"/>
</dbReference>
<dbReference type="eggNOG" id="KOG2990">
    <property type="taxonomic scope" value="Eukaryota"/>
</dbReference>
<reference evidence="2 4" key="1">
    <citation type="journal article" date="2011" name="Nature">
        <title>The Medicago genome provides insight into the evolution of rhizobial symbioses.</title>
        <authorList>
            <person name="Young N.D."/>
            <person name="Debelle F."/>
            <person name="Oldroyd G.E."/>
            <person name="Geurts R."/>
            <person name="Cannon S.B."/>
            <person name="Udvardi M.K."/>
            <person name="Benedito V.A."/>
            <person name="Mayer K.F."/>
            <person name="Gouzy J."/>
            <person name="Schoof H."/>
            <person name="Van de Peer Y."/>
            <person name="Proost S."/>
            <person name="Cook D.R."/>
            <person name="Meyers B.C."/>
            <person name="Spannagl M."/>
            <person name="Cheung F."/>
            <person name="De Mita S."/>
            <person name="Krishnakumar V."/>
            <person name="Gundlach H."/>
            <person name="Zhou S."/>
            <person name="Mudge J."/>
            <person name="Bharti A.K."/>
            <person name="Murray J.D."/>
            <person name="Naoumkina M.A."/>
            <person name="Rosen B."/>
            <person name="Silverstein K.A."/>
            <person name="Tang H."/>
            <person name="Rombauts S."/>
            <person name="Zhao P.X."/>
            <person name="Zhou P."/>
            <person name="Barbe V."/>
            <person name="Bardou P."/>
            <person name="Bechner M."/>
            <person name="Bellec A."/>
            <person name="Berger A."/>
            <person name="Berges H."/>
            <person name="Bidwell S."/>
            <person name="Bisseling T."/>
            <person name="Choisne N."/>
            <person name="Couloux A."/>
            <person name="Denny R."/>
            <person name="Deshpande S."/>
            <person name="Dai X."/>
            <person name="Doyle J.J."/>
            <person name="Dudez A.M."/>
            <person name="Farmer A.D."/>
            <person name="Fouteau S."/>
            <person name="Franken C."/>
            <person name="Gibelin C."/>
            <person name="Gish J."/>
            <person name="Goldstein S."/>
            <person name="Gonzalez A.J."/>
            <person name="Green P.J."/>
            <person name="Hallab A."/>
            <person name="Hartog M."/>
            <person name="Hua A."/>
            <person name="Humphray S.J."/>
            <person name="Jeong D.H."/>
            <person name="Jing Y."/>
            <person name="Jocker A."/>
            <person name="Kenton S.M."/>
            <person name="Kim D.J."/>
            <person name="Klee K."/>
            <person name="Lai H."/>
            <person name="Lang C."/>
            <person name="Lin S."/>
            <person name="Macmil S.L."/>
            <person name="Magdelenat G."/>
            <person name="Matthews L."/>
            <person name="McCorrison J."/>
            <person name="Monaghan E.L."/>
            <person name="Mun J.H."/>
            <person name="Najar F.Z."/>
            <person name="Nicholson C."/>
            <person name="Noirot C."/>
            <person name="O'Bleness M."/>
            <person name="Paule C.R."/>
            <person name="Poulain J."/>
            <person name="Prion F."/>
            <person name="Qin B."/>
            <person name="Qu C."/>
            <person name="Retzel E.F."/>
            <person name="Riddle C."/>
            <person name="Sallet E."/>
            <person name="Samain S."/>
            <person name="Samson N."/>
            <person name="Sanders I."/>
            <person name="Saurat O."/>
            <person name="Scarpelli C."/>
            <person name="Schiex T."/>
            <person name="Segurens B."/>
            <person name="Severin A.J."/>
            <person name="Sherrier D.J."/>
            <person name="Shi R."/>
            <person name="Sims S."/>
            <person name="Singer S.R."/>
            <person name="Sinharoy S."/>
            <person name="Sterck L."/>
            <person name="Viollet A."/>
            <person name="Wang B.B."/>
            <person name="Wang K."/>
            <person name="Wang M."/>
            <person name="Wang X."/>
            <person name="Warfsmann J."/>
            <person name="Weissenbach J."/>
            <person name="White D.D."/>
            <person name="White J.D."/>
            <person name="Wiley G.B."/>
            <person name="Wincker P."/>
            <person name="Xing Y."/>
            <person name="Yang L."/>
            <person name="Yao Z."/>
            <person name="Ying F."/>
            <person name="Zhai J."/>
            <person name="Zhou L."/>
            <person name="Zuber A."/>
            <person name="Denarie J."/>
            <person name="Dixon R.A."/>
            <person name="May G.D."/>
            <person name="Schwartz D.C."/>
            <person name="Rogers J."/>
            <person name="Quetier F."/>
            <person name="Town C.D."/>
            <person name="Roe B.A."/>
        </authorList>
    </citation>
    <scope>NUCLEOTIDE SEQUENCE [LARGE SCALE GENOMIC DNA]</scope>
    <source>
        <strain evidence="2">A17</strain>
        <strain evidence="3 4">cv. Jemalong A17</strain>
    </source>
</reference>
<dbReference type="EMBL" id="CM001219">
    <property type="protein sequence ID" value="AES73250.2"/>
    <property type="molecule type" value="Genomic_DNA"/>
</dbReference>